<dbReference type="RefSeq" id="WP_183668315.1">
    <property type="nucleotide sequence ID" value="NZ_JACHOS010000009.1"/>
</dbReference>
<dbReference type="Proteomes" id="UP001404845">
    <property type="component" value="Unassembled WGS sequence"/>
</dbReference>
<evidence type="ECO:0000313" key="2">
    <source>
        <dbReference type="EMBL" id="MEN3227451.1"/>
    </source>
</evidence>
<dbReference type="EMBL" id="JAQYXL010000001">
    <property type="protein sequence ID" value="MEN3227451.1"/>
    <property type="molecule type" value="Genomic_DNA"/>
</dbReference>
<sequence>MSLPPTKCTLYPVFAAASPRAVIYRRGPSNQTCLIAWDRTEDSFEVGQWFKGTVKPSWGGLSPDGEWLVSFLGKYRGPFATWTVLSRPPFLTAVALWPKGDTWAGGGFFLSDDTLVLTHGEGPYDLAPGLPPPPGLTVLPFTRANAPVVTARAQSGPAASRWRPDPAVEGGWILDAPAGAPSSHAFIRAVSAYTADPLRSLPESVRHSLCAGGPPVPLQVAGWAAFDRNGDLLFSQEGGLFRLDADRLGGIGSTEELLARARCLADFSDLRFRPLAAPYAAPTPGAEDGFAPILDRVSREDRHRRRQVRKTRERVGRSG</sequence>
<evidence type="ECO:0000313" key="3">
    <source>
        <dbReference type="Proteomes" id="UP001404845"/>
    </source>
</evidence>
<feature type="region of interest" description="Disordered" evidence="1">
    <location>
        <begin position="299"/>
        <end position="319"/>
    </location>
</feature>
<proteinExistence type="predicted"/>
<evidence type="ECO:0000256" key="1">
    <source>
        <dbReference type="SAM" id="MobiDB-lite"/>
    </source>
</evidence>
<comment type="caution">
    <text evidence="2">The sequence shown here is derived from an EMBL/GenBank/DDBJ whole genome shotgun (WGS) entry which is preliminary data.</text>
</comment>
<accession>A0ABU9Z8Z6</accession>
<name>A0ABU9Z8Z6_9HYPH</name>
<organism evidence="2 3">
    <name type="scientific">Methylorubrum rhodesianum</name>
    <dbReference type="NCBI Taxonomy" id="29427"/>
    <lineage>
        <taxon>Bacteria</taxon>
        <taxon>Pseudomonadati</taxon>
        <taxon>Pseudomonadota</taxon>
        <taxon>Alphaproteobacteria</taxon>
        <taxon>Hyphomicrobiales</taxon>
        <taxon>Methylobacteriaceae</taxon>
        <taxon>Methylorubrum</taxon>
    </lineage>
</organism>
<gene>
    <name evidence="2" type="ORF">PUR21_07340</name>
</gene>
<protein>
    <submittedName>
        <fullName evidence="2">Uncharacterized protein</fullName>
    </submittedName>
</protein>
<keyword evidence="3" id="KW-1185">Reference proteome</keyword>
<reference evidence="2 3" key="1">
    <citation type="journal article" date="2023" name="PLoS ONE">
        <title>Complete genome assembly of Hawai'i environmental nontuberculous mycobacteria reveals unexpected co-isolation with methylobacteria.</title>
        <authorList>
            <person name="Hendrix J."/>
            <person name="Epperson L.E."/>
            <person name="Tong E.I."/>
            <person name="Chan Y.L."/>
            <person name="Hasan N.A."/>
            <person name="Dawrs S.N."/>
            <person name="Norton G.J."/>
            <person name="Virdi R."/>
            <person name="Crooks J.L."/>
            <person name="Chan E.D."/>
            <person name="Honda J.R."/>
            <person name="Strong M."/>
        </authorList>
    </citation>
    <scope>NUCLEOTIDE SEQUENCE [LARGE SCALE GENOMIC DNA]</scope>
    <source>
        <strain evidence="2 3">NJH_HI01</strain>
    </source>
</reference>
<feature type="compositionally biased region" description="Basic residues" evidence="1">
    <location>
        <begin position="302"/>
        <end position="312"/>
    </location>
</feature>